<accession>A0A9K3JBS9</accession>
<organism evidence="2 3">
    <name type="scientific">Helianthus annuus</name>
    <name type="common">Common sunflower</name>
    <dbReference type="NCBI Taxonomy" id="4232"/>
    <lineage>
        <taxon>Eukaryota</taxon>
        <taxon>Viridiplantae</taxon>
        <taxon>Streptophyta</taxon>
        <taxon>Embryophyta</taxon>
        <taxon>Tracheophyta</taxon>
        <taxon>Spermatophyta</taxon>
        <taxon>Magnoliopsida</taxon>
        <taxon>eudicotyledons</taxon>
        <taxon>Gunneridae</taxon>
        <taxon>Pentapetalae</taxon>
        <taxon>asterids</taxon>
        <taxon>campanulids</taxon>
        <taxon>Asterales</taxon>
        <taxon>Asteraceae</taxon>
        <taxon>Asteroideae</taxon>
        <taxon>Heliantheae alliance</taxon>
        <taxon>Heliantheae</taxon>
        <taxon>Helianthus</taxon>
    </lineage>
</organism>
<protein>
    <submittedName>
        <fullName evidence="2">Uncharacterized protein</fullName>
    </submittedName>
</protein>
<dbReference type="Proteomes" id="UP000215914">
    <property type="component" value="Unassembled WGS sequence"/>
</dbReference>
<evidence type="ECO:0000313" key="2">
    <source>
        <dbReference type="EMBL" id="KAF5812102.1"/>
    </source>
</evidence>
<keyword evidence="3" id="KW-1185">Reference proteome</keyword>
<feature type="region of interest" description="Disordered" evidence="1">
    <location>
        <begin position="1"/>
        <end position="20"/>
    </location>
</feature>
<reference evidence="2" key="2">
    <citation type="submission" date="2020-06" db="EMBL/GenBank/DDBJ databases">
        <title>Helianthus annuus Genome sequencing and assembly Release 2.</title>
        <authorList>
            <person name="Gouzy J."/>
            <person name="Langlade N."/>
            <person name="Munos S."/>
        </authorList>
    </citation>
    <scope>NUCLEOTIDE SEQUENCE</scope>
    <source>
        <tissue evidence="2">Leaves</tissue>
    </source>
</reference>
<comment type="caution">
    <text evidence="2">The sequence shown here is derived from an EMBL/GenBank/DDBJ whole genome shotgun (WGS) entry which is preliminary data.</text>
</comment>
<evidence type="ECO:0000313" key="3">
    <source>
        <dbReference type="Proteomes" id="UP000215914"/>
    </source>
</evidence>
<name>A0A9K3JBS9_HELAN</name>
<evidence type="ECO:0000256" key="1">
    <source>
        <dbReference type="SAM" id="MobiDB-lite"/>
    </source>
</evidence>
<dbReference type="EMBL" id="MNCJ02000319">
    <property type="protein sequence ID" value="KAF5812102.1"/>
    <property type="molecule type" value="Genomic_DNA"/>
</dbReference>
<dbReference type="AlphaFoldDB" id="A0A9K3JBS9"/>
<gene>
    <name evidence="2" type="ORF">HanXRQr2_Chr04g0188861</name>
</gene>
<sequence>MAPKAQKRKSATKKTDKSEVEIMSESRHNMIAYLDPEDKLIEYKGIMKWLRESRINHAITHQTTVYKSLIKSFWDLAEVIEIDGKEVIRGRVNNLDVIVSVEILNTVLQLGDDPDASYYVPIKYQRGCLLRIKCVGDILGNQLNKSWLPLRYKSLLHVLIQCLSNRRSGYDMTNNDLVGLMVAFVLNKPFNISKYIFANIKENLGRT</sequence>
<reference evidence="2" key="1">
    <citation type="journal article" date="2017" name="Nature">
        <title>The sunflower genome provides insights into oil metabolism, flowering and Asterid evolution.</title>
        <authorList>
            <person name="Badouin H."/>
            <person name="Gouzy J."/>
            <person name="Grassa C.J."/>
            <person name="Murat F."/>
            <person name="Staton S.E."/>
            <person name="Cottret L."/>
            <person name="Lelandais-Briere C."/>
            <person name="Owens G.L."/>
            <person name="Carrere S."/>
            <person name="Mayjonade B."/>
            <person name="Legrand L."/>
            <person name="Gill N."/>
            <person name="Kane N.C."/>
            <person name="Bowers J.E."/>
            <person name="Hubner S."/>
            <person name="Bellec A."/>
            <person name="Berard A."/>
            <person name="Berges H."/>
            <person name="Blanchet N."/>
            <person name="Boniface M.C."/>
            <person name="Brunel D."/>
            <person name="Catrice O."/>
            <person name="Chaidir N."/>
            <person name="Claudel C."/>
            <person name="Donnadieu C."/>
            <person name="Faraut T."/>
            <person name="Fievet G."/>
            <person name="Helmstetter N."/>
            <person name="King M."/>
            <person name="Knapp S.J."/>
            <person name="Lai Z."/>
            <person name="Le Paslier M.C."/>
            <person name="Lippi Y."/>
            <person name="Lorenzon L."/>
            <person name="Mandel J.R."/>
            <person name="Marage G."/>
            <person name="Marchand G."/>
            <person name="Marquand E."/>
            <person name="Bret-Mestries E."/>
            <person name="Morien E."/>
            <person name="Nambeesan S."/>
            <person name="Nguyen T."/>
            <person name="Pegot-Espagnet P."/>
            <person name="Pouilly N."/>
            <person name="Raftis F."/>
            <person name="Sallet E."/>
            <person name="Schiex T."/>
            <person name="Thomas J."/>
            <person name="Vandecasteele C."/>
            <person name="Vares D."/>
            <person name="Vear F."/>
            <person name="Vautrin S."/>
            <person name="Crespi M."/>
            <person name="Mangin B."/>
            <person name="Burke J.M."/>
            <person name="Salse J."/>
            <person name="Munos S."/>
            <person name="Vincourt P."/>
            <person name="Rieseberg L.H."/>
            <person name="Langlade N.B."/>
        </authorList>
    </citation>
    <scope>NUCLEOTIDE SEQUENCE</scope>
    <source>
        <tissue evidence="2">Leaves</tissue>
    </source>
</reference>
<proteinExistence type="predicted"/>
<feature type="compositionally biased region" description="Basic residues" evidence="1">
    <location>
        <begin position="1"/>
        <end position="12"/>
    </location>
</feature>
<dbReference type="Gramene" id="mRNA:HanXRQr2_Chr04g0188861">
    <property type="protein sequence ID" value="CDS:HanXRQr2_Chr04g0188861.1"/>
    <property type="gene ID" value="HanXRQr2_Chr04g0188861"/>
</dbReference>